<gene>
    <name evidence="1" type="ORF">KP77_15900</name>
</gene>
<dbReference type="AlphaFoldDB" id="A0A0C2RJ53"/>
<sequence length="144" mass="16897">MHKKGRPLLYVNQPEFPEIKPVMQHYYQAPITKDKPPVKKPKVPPLGYIEETEKELPAEEPHKEQTFSFRELKPFKKMTLPEKIDYLGAFEGRRAPFQCRFVKEDGSEVHGIITSKNKHDLSIKTLKGEELQLERDEVLDIHIY</sequence>
<keyword evidence="2" id="KW-1185">Reference proteome</keyword>
<evidence type="ECO:0008006" key="3">
    <source>
        <dbReference type="Google" id="ProtNLM"/>
    </source>
</evidence>
<reference evidence="1 2" key="1">
    <citation type="submission" date="2015-01" db="EMBL/GenBank/DDBJ databases">
        <title>Genome sequence of Jeotgalibacillus alimentarius.</title>
        <authorList>
            <person name="Goh K.M."/>
            <person name="Chan K.-G."/>
            <person name="Yaakop A.S."/>
            <person name="Ee R."/>
            <person name="Gan H.M."/>
            <person name="Chan C.S."/>
        </authorList>
    </citation>
    <scope>NUCLEOTIDE SEQUENCE [LARGE SCALE GENOMIC DNA]</scope>
    <source>
        <strain evidence="1 2">YKJ-13</strain>
    </source>
</reference>
<dbReference type="PATRIC" id="fig|135826.4.peg.1585"/>
<dbReference type="OrthoDB" id="2968468at2"/>
<dbReference type="EMBL" id="JXRQ01000017">
    <property type="protein sequence ID" value="KIL50215.1"/>
    <property type="molecule type" value="Genomic_DNA"/>
</dbReference>
<evidence type="ECO:0000313" key="2">
    <source>
        <dbReference type="Proteomes" id="UP000031950"/>
    </source>
</evidence>
<comment type="caution">
    <text evidence="1">The sequence shown here is derived from an EMBL/GenBank/DDBJ whole genome shotgun (WGS) entry which is preliminary data.</text>
</comment>
<evidence type="ECO:0000313" key="1">
    <source>
        <dbReference type="EMBL" id="KIL50215.1"/>
    </source>
</evidence>
<dbReference type="RefSeq" id="WP_041122188.1">
    <property type="nucleotide sequence ID" value="NZ_JXRQ01000017.1"/>
</dbReference>
<proteinExistence type="predicted"/>
<protein>
    <recommendedName>
        <fullName evidence="3">Spore coat protein CotO</fullName>
    </recommendedName>
</protein>
<name>A0A0C2RJ53_9BACL</name>
<organism evidence="1 2">
    <name type="scientific">Jeotgalibacillus alimentarius</name>
    <dbReference type="NCBI Taxonomy" id="135826"/>
    <lineage>
        <taxon>Bacteria</taxon>
        <taxon>Bacillati</taxon>
        <taxon>Bacillota</taxon>
        <taxon>Bacilli</taxon>
        <taxon>Bacillales</taxon>
        <taxon>Caryophanaceae</taxon>
        <taxon>Jeotgalibacillus</taxon>
    </lineage>
</organism>
<accession>A0A0C2RJ53</accession>
<dbReference type="Proteomes" id="UP000031950">
    <property type="component" value="Unassembled WGS sequence"/>
</dbReference>